<evidence type="ECO:0000256" key="7">
    <source>
        <dbReference type="RuleBase" id="RU000682"/>
    </source>
</evidence>
<dbReference type="InterPro" id="IPR020479">
    <property type="entry name" value="HD_metazoa"/>
</dbReference>
<proteinExistence type="inferred from homology"/>
<comment type="subcellular location">
    <subcellularLocation>
        <location evidence="1 6 7">Nucleus</location>
    </subcellularLocation>
</comment>
<dbReference type="GeneTree" id="ENSGT00940000165215"/>
<keyword evidence="3 6" id="KW-0371">Homeobox</keyword>
<dbReference type="Gene3D" id="1.10.10.60">
    <property type="entry name" value="Homeodomain-like"/>
    <property type="match status" value="1"/>
</dbReference>
<dbReference type="InterPro" id="IPR009057">
    <property type="entry name" value="Homeodomain-like_sf"/>
</dbReference>
<evidence type="ECO:0000256" key="4">
    <source>
        <dbReference type="ARBA" id="ARBA00023242"/>
    </source>
</evidence>
<dbReference type="InterPro" id="IPR050848">
    <property type="entry name" value="Homeobox_TF"/>
</dbReference>
<dbReference type="GO" id="GO:0000981">
    <property type="term" value="F:DNA-binding transcription factor activity, RNA polymerase II-specific"/>
    <property type="evidence" value="ECO:0007669"/>
    <property type="project" value="InterPro"/>
</dbReference>
<dbReference type="CDD" id="cd00086">
    <property type="entry name" value="homeodomain"/>
    <property type="match status" value="1"/>
</dbReference>
<comment type="similarity">
    <text evidence="5">Belongs to the BAR homeobox family.</text>
</comment>
<dbReference type="InterPro" id="IPR001356">
    <property type="entry name" value="HD"/>
</dbReference>
<keyword evidence="10" id="KW-1185">Reference proteome</keyword>
<keyword evidence="2 6" id="KW-0238">DNA-binding</keyword>
<dbReference type="SUPFAM" id="SSF46689">
    <property type="entry name" value="Homeodomain-like"/>
    <property type="match status" value="1"/>
</dbReference>
<keyword evidence="4 6" id="KW-0539">Nucleus</keyword>
<sequence>MAKVFSVEWMSQSIYSAAAETDREKAQDAGPAFLKPHLPREAEASSYVEISAEPKISLSAEKESDCNRLECLDTICSILIVPFQFSDSSGYTTGSESEVGEDSEGETGLQRRLRTKFTSDQLYKLEKMFNKHKYLGATQRRNLAEKLHLTETQVKTWFQNRRMKLKREVQDLRAEYFCPTIPPVMFTPVVSFQQHGYAGQQPQLPAASHALYSPLVKQLSMQQMIPQQIHPLMLAPQYY</sequence>
<dbReference type="SMART" id="SM00389">
    <property type="entry name" value="HOX"/>
    <property type="match status" value="1"/>
</dbReference>
<evidence type="ECO:0000259" key="8">
    <source>
        <dbReference type="PROSITE" id="PS50071"/>
    </source>
</evidence>
<evidence type="ECO:0000313" key="10">
    <source>
        <dbReference type="Proteomes" id="UP000261540"/>
    </source>
</evidence>
<organism evidence="9 10">
    <name type="scientific">Paramormyrops kingsleyae</name>
    <dbReference type="NCBI Taxonomy" id="1676925"/>
    <lineage>
        <taxon>Eukaryota</taxon>
        <taxon>Metazoa</taxon>
        <taxon>Chordata</taxon>
        <taxon>Craniata</taxon>
        <taxon>Vertebrata</taxon>
        <taxon>Euteleostomi</taxon>
        <taxon>Actinopterygii</taxon>
        <taxon>Neopterygii</taxon>
        <taxon>Teleostei</taxon>
        <taxon>Osteoglossocephala</taxon>
        <taxon>Osteoglossomorpha</taxon>
        <taxon>Osteoglossiformes</taxon>
        <taxon>Mormyridae</taxon>
        <taxon>Paramormyrops</taxon>
    </lineage>
</organism>
<dbReference type="PANTHER" id="PTHR24333">
    <property type="entry name" value="HOMEO BOX HB9 LIKE A-RELATED"/>
    <property type="match status" value="1"/>
</dbReference>
<dbReference type="Proteomes" id="UP000261540">
    <property type="component" value="Unplaced"/>
</dbReference>
<evidence type="ECO:0000256" key="2">
    <source>
        <dbReference type="ARBA" id="ARBA00023125"/>
    </source>
</evidence>
<dbReference type="Pfam" id="PF00046">
    <property type="entry name" value="Homeodomain"/>
    <property type="match status" value="1"/>
</dbReference>
<dbReference type="STRING" id="1676925.ENSPKIP00000037416"/>
<reference evidence="9" key="2">
    <citation type="submission" date="2025-09" db="UniProtKB">
        <authorList>
            <consortium name="Ensembl"/>
        </authorList>
    </citation>
    <scope>IDENTIFICATION</scope>
</reference>
<dbReference type="GO" id="GO:0003677">
    <property type="term" value="F:DNA binding"/>
    <property type="evidence" value="ECO:0007669"/>
    <property type="project" value="UniProtKB-UniRule"/>
</dbReference>
<protein>
    <recommendedName>
        <fullName evidence="8">Homeobox domain-containing protein</fullName>
    </recommendedName>
</protein>
<evidence type="ECO:0000256" key="6">
    <source>
        <dbReference type="PROSITE-ProRule" id="PRU00108"/>
    </source>
</evidence>
<feature type="domain" description="Homeobox" evidence="8">
    <location>
        <begin position="108"/>
        <end position="168"/>
    </location>
</feature>
<dbReference type="PROSITE" id="PS50071">
    <property type="entry name" value="HOMEOBOX_2"/>
    <property type="match status" value="1"/>
</dbReference>
<dbReference type="PANTHER" id="PTHR24333:SF5">
    <property type="entry name" value="VENT HOMEOBOX"/>
    <property type="match status" value="1"/>
</dbReference>
<dbReference type="InterPro" id="IPR017970">
    <property type="entry name" value="Homeobox_CS"/>
</dbReference>
<feature type="DNA-binding region" description="Homeobox" evidence="6">
    <location>
        <begin position="110"/>
        <end position="169"/>
    </location>
</feature>
<evidence type="ECO:0000256" key="1">
    <source>
        <dbReference type="ARBA" id="ARBA00004123"/>
    </source>
</evidence>
<accession>A0A3B3T520</accession>
<dbReference type="PRINTS" id="PR00024">
    <property type="entry name" value="HOMEOBOX"/>
</dbReference>
<name>A0A3B3T520_9TELE</name>
<reference evidence="9" key="1">
    <citation type="submission" date="2025-08" db="UniProtKB">
        <authorList>
            <consortium name="Ensembl"/>
        </authorList>
    </citation>
    <scope>IDENTIFICATION</scope>
</reference>
<dbReference type="AlphaFoldDB" id="A0A3B3T520"/>
<dbReference type="Ensembl" id="ENSPKIT00000018381.1">
    <property type="protein sequence ID" value="ENSPKIP00000037416.1"/>
    <property type="gene ID" value="ENSPKIG00000015609.1"/>
</dbReference>
<evidence type="ECO:0000256" key="5">
    <source>
        <dbReference type="ARBA" id="ARBA00038196"/>
    </source>
</evidence>
<dbReference type="PROSITE" id="PS00027">
    <property type="entry name" value="HOMEOBOX_1"/>
    <property type="match status" value="1"/>
</dbReference>
<dbReference type="GO" id="GO:0005634">
    <property type="term" value="C:nucleus"/>
    <property type="evidence" value="ECO:0007669"/>
    <property type="project" value="UniProtKB-SubCell"/>
</dbReference>
<evidence type="ECO:0000256" key="3">
    <source>
        <dbReference type="ARBA" id="ARBA00023155"/>
    </source>
</evidence>
<evidence type="ECO:0000313" key="9">
    <source>
        <dbReference type="Ensembl" id="ENSPKIP00000037416.1"/>
    </source>
</evidence>